<feature type="compositionally biased region" description="Low complexity" evidence="1">
    <location>
        <begin position="142"/>
        <end position="160"/>
    </location>
</feature>
<comment type="caution">
    <text evidence="2">The sequence shown here is derived from an EMBL/GenBank/DDBJ whole genome shotgun (WGS) entry which is preliminary data.</text>
</comment>
<name>A0A0W8G3N5_9ZZZZ</name>
<protein>
    <submittedName>
        <fullName evidence="2">Uncharacterized protein</fullName>
    </submittedName>
</protein>
<gene>
    <name evidence="2" type="ORF">ASZ90_002473</name>
</gene>
<reference evidence="2" key="1">
    <citation type="journal article" date="2015" name="Proc. Natl. Acad. Sci. U.S.A.">
        <title>Networks of energetic and metabolic interactions define dynamics in microbial communities.</title>
        <authorList>
            <person name="Embree M."/>
            <person name="Liu J.K."/>
            <person name="Al-Bassam M.M."/>
            <person name="Zengler K."/>
        </authorList>
    </citation>
    <scope>NUCLEOTIDE SEQUENCE</scope>
</reference>
<proteinExistence type="predicted"/>
<feature type="region of interest" description="Disordered" evidence="1">
    <location>
        <begin position="66"/>
        <end position="87"/>
    </location>
</feature>
<evidence type="ECO:0000256" key="1">
    <source>
        <dbReference type="SAM" id="MobiDB-lite"/>
    </source>
</evidence>
<evidence type="ECO:0000313" key="2">
    <source>
        <dbReference type="EMBL" id="KUG27686.1"/>
    </source>
</evidence>
<sequence length="438" mass="47569">MSGVRRWWRPRGVSVDVWMWVVRYVQACWAKKARACSRVARSVAATTMRPFGARRLAAASRMCGAWERPPPRKMRSGSGRLSRAPGRAARMGVTVRAPVFWMLRRRCSKRPGCFSTAKTRPSGHSMAASRATEPVPAPRSQTTSVRRTPSRARAAARAGSLVKTVSSRERDASGRPRVRVVSVARTRSRRTRFRGEKASCGRLAATGSVRRVCFSSGRPMFSKTCRAKASPARCSTARARTGGVLTASVSTAACPARMRAWYRAIWSLRPCRLTAGMSCQGRPRRAAMADRAVTLGKKRRAFGVKRERSVWPMPKKSGSPSARTATWPPAARRSARASMMGARGAARAIFSAGCPAKAARMRFPAANTVALSTEAAAWGGMAGAPMPTPTTSRGCAVLPMALVCTWRLARGQKGVCRRVPRVRIRGFASAGFPEYAGR</sequence>
<feature type="region of interest" description="Disordered" evidence="1">
    <location>
        <begin position="311"/>
        <end position="330"/>
    </location>
</feature>
<accession>A0A0W8G3N5</accession>
<dbReference type="AlphaFoldDB" id="A0A0W8G3N5"/>
<feature type="region of interest" description="Disordered" evidence="1">
    <location>
        <begin position="113"/>
        <end position="178"/>
    </location>
</feature>
<organism evidence="2">
    <name type="scientific">hydrocarbon metagenome</name>
    <dbReference type="NCBI Taxonomy" id="938273"/>
    <lineage>
        <taxon>unclassified sequences</taxon>
        <taxon>metagenomes</taxon>
        <taxon>ecological metagenomes</taxon>
    </lineage>
</organism>
<dbReference type="EMBL" id="LNQE01000300">
    <property type="protein sequence ID" value="KUG27686.1"/>
    <property type="molecule type" value="Genomic_DNA"/>
</dbReference>